<dbReference type="CDD" id="cd08704">
    <property type="entry name" value="Met_tRNA_FMT_C"/>
    <property type="match status" value="1"/>
</dbReference>
<sequence length="314" mass="34738">MNHLKIIFAGTPDFAVPALQALYDKDYKVVGVLTQPDRPSGRGLKLQPSPVKLKANELSIPVYQPSELKSKQSYEALEAIDFNVMIVAAYGLIIPQAILDLPSLGCFNIHASLLPRWRGAAPIHRAILIGDKTTGVTIMRVVQKLDAGDMVKKAEIQISEKDTTEQLTKTLSILGANLMTEVMDELIKQGELQSSPQNEVNVTYAEKVTKEESKINWHDSALVIARKVRAFNSFPVAQTEYREAVCKIWEAQVAIDANEDANIGQIIKLDEFIHVKCGEGVLSIKELQMPGGKRLKAKEFILGHRPILGDVFKS</sequence>
<dbReference type="Gene3D" id="3.40.50.170">
    <property type="entry name" value="Formyl transferase, N-terminal domain"/>
    <property type="match status" value="1"/>
</dbReference>
<dbReference type="PANTHER" id="PTHR11138:SF5">
    <property type="entry name" value="METHIONYL-TRNA FORMYLTRANSFERASE, MITOCHONDRIAL"/>
    <property type="match status" value="1"/>
</dbReference>
<proteinExistence type="inferred from homology"/>
<dbReference type="HAMAP" id="MF_00182">
    <property type="entry name" value="Formyl_trans"/>
    <property type="match status" value="1"/>
</dbReference>
<dbReference type="InterPro" id="IPR037022">
    <property type="entry name" value="Formyl_trans_C_sf"/>
</dbReference>
<dbReference type="InterPro" id="IPR041711">
    <property type="entry name" value="Met-tRNA-FMT_N"/>
</dbReference>
<protein>
    <recommendedName>
        <fullName evidence="4 8">Methionyl-tRNA formyltransferase</fullName>
        <ecNumber evidence="3 8">2.1.2.9</ecNumber>
    </recommendedName>
</protein>
<dbReference type="HOGENOM" id="CLU_033347_1_2_4"/>
<dbReference type="EC" id="2.1.2.9" evidence="3 8"/>
<feature type="domain" description="Formyl transferase N-terminal" evidence="9">
    <location>
        <begin position="5"/>
        <end position="182"/>
    </location>
</feature>
<reference evidence="12" key="1">
    <citation type="submission" date="2014-12" db="EMBL/GenBank/DDBJ databases">
        <authorList>
            <person name="Salcher M.M."/>
        </authorList>
    </citation>
    <scope>NUCLEOTIDE SEQUENCE [LARGE SCALE GENOMIC DNA]</scope>
    <source>
        <strain evidence="12">MMS-10A-171</strain>
    </source>
</reference>
<comment type="function">
    <text evidence="1 8">Attaches a formyl group to the free amino group of methionyl-tRNA(fMet). The formyl group appears to play a dual role in the initiator identity of N-formylmethionyl-tRNA by promoting its recognition by IF2 and preventing the misappropriation of this tRNA by the elongation apparatus.</text>
</comment>
<dbReference type="InterPro" id="IPR011034">
    <property type="entry name" value="Formyl_transferase-like_C_sf"/>
</dbReference>
<evidence type="ECO:0000259" key="9">
    <source>
        <dbReference type="Pfam" id="PF00551"/>
    </source>
</evidence>
<keyword evidence="6 8" id="KW-0648">Protein biosynthesis</keyword>
<evidence type="ECO:0000256" key="3">
    <source>
        <dbReference type="ARBA" id="ARBA00012261"/>
    </source>
</evidence>
<name>A0A0D6EU44_9PROT</name>
<dbReference type="SUPFAM" id="SSF53328">
    <property type="entry name" value="Formyltransferase"/>
    <property type="match status" value="1"/>
</dbReference>
<evidence type="ECO:0000256" key="5">
    <source>
        <dbReference type="ARBA" id="ARBA00022679"/>
    </source>
</evidence>
<comment type="similarity">
    <text evidence="2 8">Belongs to the Fmt family.</text>
</comment>
<dbReference type="KEGG" id="mbat:BN1208_0114"/>
<evidence type="ECO:0000256" key="8">
    <source>
        <dbReference type="HAMAP-Rule" id="MF_00182"/>
    </source>
</evidence>
<dbReference type="InterPro" id="IPR005793">
    <property type="entry name" value="Formyl_trans_C"/>
</dbReference>
<dbReference type="Pfam" id="PF02911">
    <property type="entry name" value="Formyl_trans_C"/>
    <property type="match status" value="1"/>
</dbReference>
<evidence type="ECO:0000313" key="11">
    <source>
        <dbReference type="EMBL" id="CEZ19010.1"/>
    </source>
</evidence>
<evidence type="ECO:0000256" key="2">
    <source>
        <dbReference type="ARBA" id="ARBA00010699"/>
    </source>
</evidence>
<dbReference type="Proteomes" id="UP000064007">
    <property type="component" value="Chromosome 1"/>
</dbReference>
<dbReference type="Pfam" id="PF00551">
    <property type="entry name" value="Formyl_trans_N"/>
    <property type="match status" value="1"/>
</dbReference>
<dbReference type="EMBL" id="LN827929">
    <property type="protein sequence ID" value="CEZ19010.1"/>
    <property type="molecule type" value="Genomic_DNA"/>
</dbReference>
<evidence type="ECO:0000256" key="6">
    <source>
        <dbReference type="ARBA" id="ARBA00022917"/>
    </source>
</evidence>
<evidence type="ECO:0000256" key="7">
    <source>
        <dbReference type="ARBA" id="ARBA00048558"/>
    </source>
</evidence>
<dbReference type="Gene3D" id="3.10.25.10">
    <property type="entry name" value="Formyl transferase, C-terminal domain"/>
    <property type="match status" value="1"/>
</dbReference>
<dbReference type="InterPro" id="IPR005794">
    <property type="entry name" value="Fmt"/>
</dbReference>
<feature type="domain" description="Formyl transferase C-terminal" evidence="10">
    <location>
        <begin position="207"/>
        <end position="304"/>
    </location>
</feature>
<dbReference type="CDD" id="cd08646">
    <property type="entry name" value="FMT_core_Met-tRNA-FMT_N"/>
    <property type="match status" value="1"/>
</dbReference>
<dbReference type="SUPFAM" id="SSF50486">
    <property type="entry name" value="FMT C-terminal domain-like"/>
    <property type="match status" value="1"/>
</dbReference>
<comment type="catalytic activity">
    <reaction evidence="7 8">
        <text>L-methionyl-tRNA(fMet) + (6R)-10-formyltetrahydrofolate = N-formyl-L-methionyl-tRNA(fMet) + (6S)-5,6,7,8-tetrahydrofolate + H(+)</text>
        <dbReference type="Rhea" id="RHEA:24380"/>
        <dbReference type="Rhea" id="RHEA-COMP:9952"/>
        <dbReference type="Rhea" id="RHEA-COMP:9953"/>
        <dbReference type="ChEBI" id="CHEBI:15378"/>
        <dbReference type="ChEBI" id="CHEBI:57453"/>
        <dbReference type="ChEBI" id="CHEBI:78530"/>
        <dbReference type="ChEBI" id="CHEBI:78844"/>
        <dbReference type="ChEBI" id="CHEBI:195366"/>
        <dbReference type="EC" id="2.1.2.9"/>
    </reaction>
</comment>
<dbReference type="AlphaFoldDB" id="A0A0D6EU44"/>
<dbReference type="GO" id="GO:0004479">
    <property type="term" value="F:methionyl-tRNA formyltransferase activity"/>
    <property type="evidence" value="ECO:0007669"/>
    <property type="project" value="UniProtKB-UniRule"/>
</dbReference>
<dbReference type="InterPro" id="IPR036477">
    <property type="entry name" value="Formyl_transf_N_sf"/>
</dbReference>
<evidence type="ECO:0000259" key="10">
    <source>
        <dbReference type="Pfam" id="PF02911"/>
    </source>
</evidence>
<accession>A0A0D6EU44</accession>
<dbReference type="OrthoDB" id="9802815at2"/>
<evidence type="ECO:0000313" key="12">
    <source>
        <dbReference type="Proteomes" id="UP000064007"/>
    </source>
</evidence>
<feature type="binding site" evidence="8">
    <location>
        <begin position="112"/>
        <end position="115"/>
    </location>
    <ligand>
        <name>(6S)-5,6,7,8-tetrahydrofolate</name>
        <dbReference type="ChEBI" id="CHEBI:57453"/>
    </ligand>
</feature>
<dbReference type="RefSeq" id="WP_140016688.1">
    <property type="nucleotide sequence ID" value="NZ_CP040980.1"/>
</dbReference>
<dbReference type="PANTHER" id="PTHR11138">
    <property type="entry name" value="METHIONYL-TRNA FORMYLTRANSFERASE"/>
    <property type="match status" value="1"/>
</dbReference>
<evidence type="ECO:0000256" key="1">
    <source>
        <dbReference type="ARBA" id="ARBA00002606"/>
    </source>
</evidence>
<dbReference type="GO" id="GO:0005829">
    <property type="term" value="C:cytosol"/>
    <property type="evidence" value="ECO:0007669"/>
    <property type="project" value="TreeGrafter"/>
</dbReference>
<evidence type="ECO:0000256" key="4">
    <source>
        <dbReference type="ARBA" id="ARBA00016014"/>
    </source>
</evidence>
<gene>
    <name evidence="8 11" type="primary">fmt</name>
    <name evidence="11" type="ORF">BN1208_0114</name>
</gene>
<dbReference type="InterPro" id="IPR002376">
    <property type="entry name" value="Formyl_transf_N"/>
</dbReference>
<dbReference type="InterPro" id="IPR044135">
    <property type="entry name" value="Met-tRNA-FMT_C"/>
</dbReference>
<keyword evidence="5 8" id="KW-0808">Transferase</keyword>
<dbReference type="STRING" id="1581557.BN1208_0114"/>
<organism evidence="11 12">
    <name type="scientific">Candidatus Methylopumilus planktonicus</name>
    <dbReference type="NCBI Taxonomy" id="1581557"/>
    <lineage>
        <taxon>Bacteria</taxon>
        <taxon>Pseudomonadati</taxon>
        <taxon>Pseudomonadota</taxon>
        <taxon>Betaproteobacteria</taxon>
        <taxon>Nitrosomonadales</taxon>
        <taxon>Methylophilaceae</taxon>
        <taxon>Candidatus Methylopumilus</taxon>
    </lineage>
</organism>
<keyword evidence="12" id="KW-1185">Reference proteome</keyword>
<dbReference type="NCBIfam" id="TIGR00460">
    <property type="entry name" value="fmt"/>
    <property type="match status" value="1"/>
</dbReference>